<comment type="caution">
    <text evidence="2">The sequence shown here is derived from an EMBL/GenBank/DDBJ whole genome shotgun (WGS) entry which is preliminary data.</text>
</comment>
<dbReference type="EMBL" id="PFBE01000015">
    <property type="protein sequence ID" value="PIT91796.1"/>
    <property type="molecule type" value="Genomic_DNA"/>
</dbReference>
<accession>A0A2M6WG84</accession>
<keyword evidence="1" id="KW-0812">Transmembrane</keyword>
<name>A0A2M6WG84_9BACT</name>
<feature type="transmembrane region" description="Helical" evidence="1">
    <location>
        <begin position="28"/>
        <end position="47"/>
    </location>
</feature>
<evidence type="ECO:0000313" key="2">
    <source>
        <dbReference type="EMBL" id="PIT91796.1"/>
    </source>
</evidence>
<dbReference type="AlphaFoldDB" id="A0A2M6WG84"/>
<evidence type="ECO:0000256" key="1">
    <source>
        <dbReference type="SAM" id="Phobius"/>
    </source>
</evidence>
<reference evidence="3" key="1">
    <citation type="submission" date="2017-09" db="EMBL/GenBank/DDBJ databases">
        <title>Depth-based differentiation of microbial function through sediment-hosted aquifers and enrichment of novel symbionts in the deep terrestrial subsurface.</title>
        <authorList>
            <person name="Probst A.J."/>
            <person name="Ladd B."/>
            <person name="Jarett J.K."/>
            <person name="Geller-Mcgrath D.E."/>
            <person name="Sieber C.M.K."/>
            <person name="Emerson J.B."/>
            <person name="Anantharaman K."/>
            <person name="Thomas B.C."/>
            <person name="Malmstrom R."/>
            <person name="Stieglmeier M."/>
            <person name="Klingl A."/>
            <person name="Woyke T."/>
            <person name="Ryan C.M."/>
            <person name="Banfield J.F."/>
        </authorList>
    </citation>
    <scope>NUCLEOTIDE SEQUENCE [LARGE SCALE GENOMIC DNA]</scope>
</reference>
<dbReference type="Proteomes" id="UP000229530">
    <property type="component" value="Unassembled WGS sequence"/>
</dbReference>
<dbReference type="Pfam" id="PF18898">
    <property type="entry name" value="DUF5654"/>
    <property type="match status" value="1"/>
</dbReference>
<feature type="transmembrane region" description="Helical" evidence="1">
    <location>
        <begin position="67"/>
        <end position="86"/>
    </location>
</feature>
<gene>
    <name evidence="2" type="ORF">COU12_01090</name>
</gene>
<protein>
    <submittedName>
        <fullName evidence="2">Uncharacterized protein</fullName>
    </submittedName>
</protein>
<organism evidence="2 3">
    <name type="scientific">Candidatus Jorgensenbacteria bacterium CG10_big_fil_rev_8_21_14_0_10_54_38</name>
    <dbReference type="NCBI Taxonomy" id="1974593"/>
    <lineage>
        <taxon>Bacteria</taxon>
        <taxon>Candidatus Joergenseniibacteriota</taxon>
    </lineage>
</organism>
<sequence length="98" mass="10728">MWNKIIKNPMGRLGEKGNHFRREMREKVTGYLLAAFGLVAGLAWNEAIKGLIDYLFPLSQNSLIAKFGYAGLITIFVAIMSVSWYGSCRSGAKGAGPS</sequence>
<evidence type="ECO:0000313" key="3">
    <source>
        <dbReference type="Proteomes" id="UP000229530"/>
    </source>
</evidence>
<keyword evidence="1" id="KW-1133">Transmembrane helix</keyword>
<keyword evidence="1" id="KW-0472">Membrane</keyword>
<proteinExistence type="predicted"/>
<dbReference type="InterPro" id="IPR043713">
    <property type="entry name" value="DUF5654"/>
</dbReference>